<accession>A0A8X6H920</accession>
<name>A0A8X6H920_TRICU</name>
<evidence type="ECO:0000313" key="2">
    <source>
        <dbReference type="Proteomes" id="UP000887116"/>
    </source>
</evidence>
<dbReference type="AlphaFoldDB" id="A0A8X6H920"/>
<reference evidence="1" key="1">
    <citation type="submission" date="2020-07" db="EMBL/GenBank/DDBJ databases">
        <title>Multicomponent nature underlies the extraordinary mechanical properties of spider dragline silk.</title>
        <authorList>
            <person name="Kono N."/>
            <person name="Nakamura H."/>
            <person name="Mori M."/>
            <person name="Yoshida Y."/>
            <person name="Ohtoshi R."/>
            <person name="Malay A.D."/>
            <person name="Moran D.A.P."/>
            <person name="Tomita M."/>
            <person name="Numata K."/>
            <person name="Arakawa K."/>
        </authorList>
    </citation>
    <scope>NUCLEOTIDE SEQUENCE</scope>
</reference>
<dbReference type="Proteomes" id="UP000887116">
    <property type="component" value="Unassembled WGS sequence"/>
</dbReference>
<dbReference type="OrthoDB" id="7789720at2759"/>
<gene>
    <name evidence="1" type="primary">ORF183876</name>
    <name evidence="1" type="ORF">TNCT_93541</name>
</gene>
<keyword evidence="2" id="KW-1185">Reference proteome</keyword>
<dbReference type="EMBL" id="BMAO01037512">
    <property type="protein sequence ID" value="GFR18213.1"/>
    <property type="molecule type" value="Genomic_DNA"/>
</dbReference>
<protein>
    <submittedName>
        <fullName evidence="1">Helitron_like_N domain-containing protein</fullName>
    </submittedName>
</protein>
<comment type="caution">
    <text evidence="1">The sequence shown here is derived from an EMBL/GenBank/DDBJ whole genome shotgun (WGS) entry which is preliminary data.</text>
</comment>
<proteinExistence type="predicted"/>
<organism evidence="1 2">
    <name type="scientific">Trichonephila clavata</name>
    <name type="common">Joro spider</name>
    <name type="synonym">Nephila clavata</name>
    <dbReference type="NCBI Taxonomy" id="2740835"/>
    <lineage>
        <taxon>Eukaryota</taxon>
        <taxon>Metazoa</taxon>
        <taxon>Ecdysozoa</taxon>
        <taxon>Arthropoda</taxon>
        <taxon>Chelicerata</taxon>
        <taxon>Arachnida</taxon>
        <taxon>Araneae</taxon>
        <taxon>Araneomorphae</taxon>
        <taxon>Entelegynae</taxon>
        <taxon>Araneoidea</taxon>
        <taxon>Nephilidae</taxon>
        <taxon>Trichonephila</taxon>
    </lineage>
</organism>
<evidence type="ECO:0000313" key="1">
    <source>
        <dbReference type="EMBL" id="GFR18213.1"/>
    </source>
</evidence>
<sequence length="74" mass="8298">MKSSQQKCQTLKLIKTCTILSQKMIHGPCGSLNNNSLCVSDGKCTKKYPRDLLAETITDNDGYPLYRRRSTEDG</sequence>